<evidence type="ECO:0000313" key="1">
    <source>
        <dbReference type="EMBL" id="UAU42870.1"/>
    </source>
</evidence>
<dbReference type="KEGG" id="vg:80539682"/>
<dbReference type="GeneID" id="80539682"/>
<dbReference type="RefSeq" id="YP_010801007.1">
    <property type="nucleotide sequence ID" value="NC_076934.1"/>
</dbReference>
<organism evidence="1 2">
    <name type="scientific">Bimbo virus</name>
    <dbReference type="NCBI Taxonomy" id="864694"/>
    <lineage>
        <taxon>Viruses</taxon>
        <taxon>Riboviria</taxon>
        <taxon>Orthornavirae</taxon>
        <taxon>Negarnaviricota</taxon>
        <taxon>Haploviricotina</taxon>
        <taxon>Monjiviricetes</taxon>
        <taxon>Mononegavirales</taxon>
        <taxon>Rhabdoviridae</taxon>
        <taxon>Alpharhabdovirinae</taxon>
        <taxon>Sunrhavirus</taxon>
        <taxon>Sunrhavirus bimbo</taxon>
    </lineage>
</organism>
<dbReference type="Proteomes" id="UP000830412">
    <property type="component" value="Segment"/>
</dbReference>
<sequence length="173" mass="19735">MNFVRKITGIGASNDGSVLLLEPVSPVKPVNVQITYEIHIKTITKGDREITKGDLIKQLLLEYRGPSEKKALYELGTVLSYSAWIKNKTNSGFGFRGLFNVNAITENLRIDDQFSYERFFLMEIKGWSFTCEVKIESLRTSKGSNFSKMINDFFDKIQLLKAVRVENNQLLLT</sequence>
<dbReference type="EMBL" id="MW491756">
    <property type="protein sequence ID" value="UAU42870.1"/>
    <property type="molecule type" value="Viral_cRNA"/>
</dbReference>
<proteinExistence type="predicted"/>
<evidence type="ECO:0000313" key="2">
    <source>
        <dbReference type="Proteomes" id="UP000830412"/>
    </source>
</evidence>
<keyword evidence="2" id="KW-1185">Reference proteome</keyword>
<name>A0AAE8XBM0_9RHAB</name>
<gene>
    <name evidence="1" type="primary">M</name>
</gene>
<protein>
    <submittedName>
        <fullName evidence="1">Matrix</fullName>
    </submittedName>
</protein>
<reference evidence="1" key="2">
    <citation type="submission" date="2021-01" db="EMBL/GenBank/DDBJ databases">
        <authorList>
            <person name="Luo D."/>
            <person name="Zhou Z."/>
            <person name="Ge X."/>
            <person name="Shi Z."/>
            <person name="Bourhy H."/>
            <person name="Marc G."/>
            <person name="Dacheux L."/>
        </authorList>
    </citation>
    <scope>NUCLEOTIDE SEQUENCE</scope>
    <source>
        <strain evidence="1">9716RCA</strain>
    </source>
</reference>
<accession>A0AAE8XBM0</accession>
<reference evidence="1" key="1">
    <citation type="journal article" date="2021" name="Viruses">
        <title>Genome Characterization of Bird-Related Rhabdoviruses Circulating in Africa.</title>
        <authorList>
            <person name="Luo D.-S."/>
            <person name="Zhou Z.-J."/>
            <person name="Ge X.-Y."/>
            <person name="Bourhy H."/>
            <person name="Shi Z.-L."/>
            <person name="Grandadam M."/>
            <person name="Dacheux L."/>
        </authorList>
    </citation>
    <scope>NUCLEOTIDE SEQUENCE</scope>
    <source>
        <strain evidence="1">9716RCA</strain>
    </source>
</reference>